<organism evidence="1">
    <name type="scientific">marine sediment metagenome</name>
    <dbReference type="NCBI Taxonomy" id="412755"/>
    <lineage>
        <taxon>unclassified sequences</taxon>
        <taxon>metagenomes</taxon>
        <taxon>ecological metagenomes</taxon>
    </lineage>
</organism>
<protein>
    <submittedName>
        <fullName evidence="1">Uncharacterized protein</fullName>
    </submittedName>
</protein>
<dbReference type="EMBL" id="BARU01023652">
    <property type="protein sequence ID" value="GAH55615.1"/>
    <property type="molecule type" value="Genomic_DNA"/>
</dbReference>
<dbReference type="AlphaFoldDB" id="X1HEY2"/>
<gene>
    <name evidence="1" type="ORF">S03H2_38361</name>
</gene>
<comment type="caution">
    <text evidence="1">The sequence shown here is derived from an EMBL/GenBank/DDBJ whole genome shotgun (WGS) entry which is preliminary data.</text>
</comment>
<sequence>ICNDALYIHVGTGLTSYSLGFLPAKVVFSERYKVAPPE</sequence>
<reference evidence="1" key="1">
    <citation type="journal article" date="2014" name="Front. Microbiol.">
        <title>High frequency of phylogenetically diverse reductive dehalogenase-homologous genes in deep subseafloor sedimentary metagenomes.</title>
        <authorList>
            <person name="Kawai M."/>
            <person name="Futagami T."/>
            <person name="Toyoda A."/>
            <person name="Takaki Y."/>
            <person name="Nishi S."/>
            <person name="Hori S."/>
            <person name="Arai W."/>
            <person name="Tsubouchi T."/>
            <person name="Morono Y."/>
            <person name="Uchiyama I."/>
            <person name="Ito T."/>
            <person name="Fujiyama A."/>
            <person name="Inagaki F."/>
            <person name="Takami H."/>
        </authorList>
    </citation>
    <scope>NUCLEOTIDE SEQUENCE</scope>
    <source>
        <strain evidence="1">Expedition CK06-06</strain>
    </source>
</reference>
<evidence type="ECO:0000313" key="1">
    <source>
        <dbReference type="EMBL" id="GAH55615.1"/>
    </source>
</evidence>
<proteinExistence type="predicted"/>
<feature type="non-terminal residue" evidence="1">
    <location>
        <position position="1"/>
    </location>
</feature>
<name>X1HEY2_9ZZZZ</name>
<accession>X1HEY2</accession>